<sequence>MSISTKEPEELQTSSTHRPILILESQVVPRSQDEAKALRSLNQKTYALTKCFDEDLLLDTGMREEFNEVLRAIGWSDFAEIPEGGIILLTKEFLMALRTNTRRDGTYVWFHLFNIDYELTLRQFSNLLDFSPQCTLDEDLAGFNSAEFWKELVGPDAPKKKSIAHIRHPTLRFLAHWLTMVVFPWDDTRCVTVEDVRCLYAMWKKIKFVPTLSMVRYWQGLAQSGHIISITSFVIRIANGLRMLANATISFMPNDPT</sequence>
<organism evidence="2 3">
    <name type="scientific">Paspalum notatum var. saurae</name>
    <dbReference type="NCBI Taxonomy" id="547442"/>
    <lineage>
        <taxon>Eukaryota</taxon>
        <taxon>Viridiplantae</taxon>
        <taxon>Streptophyta</taxon>
        <taxon>Embryophyta</taxon>
        <taxon>Tracheophyta</taxon>
        <taxon>Spermatophyta</taxon>
        <taxon>Magnoliopsida</taxon>
        <taxon>Liliopsida</taxon>
        <taxon>Poales</taxon>
        <taxon>Poaceae</taxon>
        <taxon>PACMAD clade</taxon>
        <taxon>Panicoideae</taxon>
        <taxon>Andropogonodae</taxon>
        <taxon>Paspaleae</taxon>
        <taxon>Paspalinae</taxon>
        <taxon>Paspalum</taxon>
    </lineage>
</organism>
<proteinExistence type="predicted"/>
<dbReference type="AlphaFoldDB" id="A0AAQ3XA30"/>
<dbReference type="Proteomes" id="UP001341281">
    <property type="component" value="Chromosome 08"/>
</dbReference>
<dbReference type="InterPro" id="IPR004312">
    <property type="entry name" value="ATHILA_Orf1_C"/>
</dbReference>
<keyword evidence="3" id="KW-1185">Reference proteome</keyword>
<accession>A0AAQ3XA30</accession>
<evidence type="ECO:0000313" key="2">
    <source>
        <dbReference type="EMBL" id="WVZ90101.1"/>
    </source>
</evidence>
<dbReference type="PANTHER" id="PTHR48243:SF1">
    <property type="entry name" value="AMINOTRANSFERASE-LIKE PLANT MOBILE DOMAIN-CONTAINING PROTEIN"/>
    <property type="match status" value="1"/>
</dbReference>
<evidence type="ECO:0000259" key="1">
    <source>
        <dbReference type="Pfam" id="PF03078"/>
    </source>
</evidence>
<feature type="domain" description="Arabidopsis retrotransposon Orf1 C-terminal" evidence="1">
    <location>
        <begin position="39"/>
        <end position="199"/>
    </location>
</feature>
<dbReference type="EMBL" id="CP144752">
    <property type="protein sequence ID" value="WVZ90101.1"/>
    <property type="molecule type" value="Genomic_DNA"/>
</dbReference>
<name>A0AAQ3XA30_PASNO</name>
<dbReference type="Pfam" id="PF03078">
    <property type="entry name" value="ATHILA"/>
    <property type="match status" value="1"/>
</dbReference>
<gene>
    <name evidence="2" type="ORF">U9M48_036431</name>
</gene>
<protein>
    <recommendedName>
        <fullName evidence="1">Arabidopsis retrotransposon Orf1 C-terminal domain-containing protein</fullName>
    </recommendedName>
</protein>
<dbReference type="PANTHER" id="PTHR48243">
    <property type="entry name" value="AMINOTRANSFERASE-LIKE PLANT MOBILE DOMAIN-CONTAINING PROTEIN"/>
    <property type="match status" value="1"/>
</dbReference>
<evidence type="ECO:0000313" key="3">
    <source>
        <dbReference type="Proteomes" id="UP001341281"/>
    </source>
</evidence>
<reference evidence="2 3" key="1">
    <citation type="submission" date="2024-02" db="EMBL/GenBank/DDBJ databases">
        <title>High-quality chromosome-scale genome assembly of Pensacola bahiagrass (Paspalum notatum Flugge var. saurae).</title>
        <authorList>
            <person name="Vega J.M."/>
            <person name="Podio M."/>
            <person name="Orjuela J."/>
            <person name="Siena L.A."/>
            <person name="Pessino S.C."/>
            <person name="Combes M.C."/>
            <person name="Mariac C."/>
            <person name="Albertini E."/>
            <person name="Pupilli F."/>
            <person name="Ortiz J.P.A."/>
            <person name="Leblanc O."/>
        </authorList>
    </citation>
    <scope>NUCLEOTIDE SEQUENCE [LARGE SCALE GENOMIC DNA]</scope>
    <source>
        <strain evidence="2">R1</strain>
        <tissue evidence="2">Leaf</tissue>
    </source>
</reference>